<dbReference type="InParanoid" id="D6U176"/>
<evidence type="ECO:0000313" key="1">
    <source>
        <dbReference type="EMBL" id="EFH82566.1"/>
    </source>
</evidence>
<reference evidence="1 2" key="1">
    <citation type="journal article" date="2011" name="Stand. Genomic Sci.">
        <title>Non-contiguous finished genome sequence and contextual data of the filamentous soil bacterium Ktedonobacter racemifer type strain (SOSP1-21).</title>
        <authorList>
            <person name="Chang Y.J."/>
            <person name="Land M."/>
            <person name="Hauser L."/>
            <person name="Chertkov O."/>
            <person name="Del Rio T.G."/>
            <person name="Nolan M."/>
            <person name="Copeland A."/>
            <person name="Tice H."/>
            <person name="Cheng J.F."/>
            <person name="Lucas S."/>
            <person name="Han C."/>
            <person name="Goodwin L."/>
            <person name="Pitluck S."/>
            <person name="Ivanova N."/>
            <person name="Ovchinikova G."/>
            <person name="Pati A."/>
            <person name="Chen A."/>
            <person name="Palaniappan K."/>
            <person name="Mavromatis K."/>
            <person name="Liolios K."/>
            <person name="Brettin T."/>
            <person name="Fiebig A."/>
            <person name="Rohde M."/>
            <person name="Abt B."/>
            <person name="Goker M."/>
            <person name="Detter J.C."/>
            <person name="Woyke T."/>
            <person name="Bristow J."/>
            <person name="Eisen J.A."/>
            <person name="Markowitz V."/>
            <person name="Hugenholtz P."/>
            <person name="Kyrpides N.C."/>
            <person name="Klenk H.P."/>
            <person name="Lapidus A."/>
        </authorList>
    </citation>
    <scope>NUCLEOTIDE SEQUENCE [LARGE SCALE GENOMIC DNA]</scope>
    <source>
        <strain evidence="2">DSM 44963</strain>
    </source>
</reference>
<dbReference type="AlphaFoldDB" id="D6U176"/>
<evidence type="ECO:0000313" key="2">
    <source>
        <dbReference type="Proteomes" id="UP000004508"/>
    </source>
</evidence>
<dbReference type="EMBL" id="ADVG01000004">
    <property type="protein sequence ID" value="EFH82566.1"/>
    <property type="molecule type" value="Genomic_DNA"/>
</dbReference>
<proteinExistence type="predicted"/>
<protein>
    <submittedName>
        <fullName evidence="1">Uncharacterized protein</fullName>
    </submittedName>
</protein>
<name>D6U176_KTERA</name>
<comment type="caution">
    <text evidence="1">The sequence shown here is derived from an EMBL/GenBank/DDBJ whole genome shotgun (WGS) entry which is preliminary data.</text>
</comment>
<organism evidence="1 2">
    <name type="scientific">Ktedonobacter racemifer DSM 44963</name>
    <dbReference type="NCBI Taxonomy" id="485913"/>
    <lineage>
        <taxon>Bacteria</taxon>
        <taxon>Bacillati</taxon>
        <taxon>Chloroflexota</taxon>
        <taxon>Ktedonobacteria</taxon>
        <taxon>Ktedonobacterales</taxon>
        <taxon>Ktedonobacteraceae</taxon>
        <taxon>Ktedonobacter</taxon>
    </lineage>
</organism>
<keyword evidence="2" id="KW-1185">Reference proteome</keyword>
<dbReference type="Proteomes" id="UP000004508">
    <property type="component" value="Unassembled WGS sequence"/>
</dbReference>
<sequence length="170" mass="19314">MPALLLGLESYSKQFSDEYRLASSLSFVYTLHLAFSEHIDDLIPLQGSLCSLKGKEAHPWFRQPFDESMVLFNLVVEILTLPEFTRGCKNPFGFQFVEGFGIRRVFILLDEVLILQHSLLWCDALKVRRIAALLISVCHCEQIDAEGPPTRRRALRMLACKGVRENGSSL</sequence>
<accession>D6U176</accession>
<gene>
    <name evidence="1" type="ORF">Krac_3387</name>
</gene>